<feature type="domain" description="Outer membrane protein beta-barrel" evidence="2">
    <location>
        <begin position="465"/>
        <end position="931"/>
    </location>
</feature>
<proteinExistence type="predicted"/>
<evidence type="ECO:0000259" key="2">
    <source>
        <dbReference type="Pfam" id="PF14905"/>
    </source>
</evidence>
<dbReference type="Pfam" id="PF13715">
    <property type="entry name" value="CarbopepD_reg_2"/>
    <property type="match status" value="1"/>
</dbReference>
<name>A0A2Z4IIR1_9BACT</name>
<dbReference type="Proteomes" id="UP000248688">
    <property type="component" value="Chromosome"/>
</dbReference>
<feature type="compositionally biased region" description="Low complexity" evidence="1">
    <location>
        <begin position="950"/>
        <end position="961"/>
    </location>
</feature>
<evidence type="ECO:0000256" key="1">
    <source>
        <dbReference type="SAM" id="MobiDB-lite"/>
    </source>
</evidence>
<accession>A0A2Z4IIR1</accession>
<protein>
    <submittedName>
        <fullName evidence="3">TonB-dependent receptor</fullName>
    </submittedName>
</protein>
<organism evidence="3 4">
    <name type="scientific">Echinicola strongylocentroti</name>
    <dbReference type="NCBI Taxonomy" id="1795355"/>
    <lineage>
        <taxon>Bacteria</taxon>
        <taxon>Pseudomonadati</taxon>
        <taxon>Bacteroidota</taxon>
        <taxon>Cytophagia</taxon>
        <taxon>Cytophagales</taxon>
        <taxon>Cyclobacteriaceae</taxon>
        <taxon>Echinicola</taxon>
    </lineage>
</organism>
<sequence>MKDTVTKIIFSLLLATWIYPSFAQRPTERPAGQGPGGRRSLTITGTVIDAGTEEPLIGANILIKSQADSLLSSAVTDQKGAFSLNRPRVFPLVLEITYIGYTKLSQTLDQRGPISLGTLRLMEDQNELNEVLVEGQIPVGEMKGDTAVFNAGAFKTKENGYAEDLVKKIPGVVIENGTIQAQGEEVQKVLVDGREFFGSDPNIALKNLPANMIDQVEILDQKSDQARLTGLDDGNYAKTINIITKGDMRNGYFGRVYGGYGTDDRYTGGGNINLFKGDKRISIIGLSNNINQQNFSSEDLLGVSGGVGRGRRRGPGGGEDSNFITGNNNGIAKTNSIGLNYSDRWGEKINFTGSYFFNNSNTNLNQLTNTQTVVSEDIDQYYQEQLLQNTKNQNHRFRARMEYDIDDKNSIVLAPSFSFQDNLSISDQDGLNLDNNLDSLSAARTLNDRDVNGFNFSNNFTYRYKFDKQGRTLSTNIFTSINDRDQLTELLTANTDFVNSAIDTTLQETTALSDGFNYRANITYTEPLSEKSIVSLDYSIGNNKSSADQKTYVLAREQNIMVLDTALSNEFDNKFTTQKVGLGYRFSDNGWNVNMNLDYQHAKLNNEAVFPVMANYSRSFNNLLPNASISFRSRETGKNLRFRYRTSTDEPSVNQLQNVIDNSNPLQLSIGNPSLGQSYNHNLFANFGKFDMENSKTLFVFATGSLTNDYIGTHTYVTSQDTLINGEVLLRKGGQITQPVNLHGRWNARVFLNYGSPWEKLKSNFNTNTSVSFSRTPGMINNQLNNNDNIGLTQRLSLTSNISKNVDFTLSASGTYNIVNSSLQTANENNYYTQNSSFQFYYSPNDGKLFVNSNLTNTWYTGLSEGFDQSFWLWNVEAGYRFLKENKGELKLSIFDLLGQNNSISRTVSDVTVSDVHSNVLTRYGLITFTYIIGKFKKPEEGDRPDRPGGFRPPRGGARSW</sequence>
<dbReference type="AlphaFoldDB" id="A0A2Z4IIR1"/>
<dbReference type="InterPro" id="IPR041700">
    <property type="entry name" value="OMP_b-brl_3"/>
</dbReference>
<keyword evidence="3" id="KW-0675">Receptor</keyword>
<dbReference type="EMBL" id="CP030041">
    <property type="protein sequence ID" value="AWW30580.1"/>
    <property type="molecule type" value="Genomic_DNA"/>
</dbReference>
<dbReference type="KEGG" id="est:DN752_10840"/>
<dbReference type="RefSeq" id="WP_112783961.1">
    <property type="nucleotide sequence ID" value="NZ_CP030041.1"/>
</dbReference>
<dbReference type="OrthoDB" id="1682379at2"/>
<keyword evidence="4" id="KW-1185">Reference proteome</keyword>
<reference evidence="3 4" key="1">
    <citation type="submission" date="2018-06" db="EMBL/GenBank/DDBJ databases">
        <title>Echinicola strongylocentroti sp. nov., isolated from a sea urchin Strongylocentrotus intermedius.</title>
        <authorList>
            <person name="Bae S.S."/>
        </authorList>
    </citation>
    <scope>NUCLEOTIDE SEQUENCE [LARGE SCALE GENOMIC DNA]</scope>
    <source>
        <strain evidence="3 4">MEBiC08714</strain>
    </source>
</reference>
<evidence type="ECO:0000313" key="3">
    <source>
        <dbReference type="EMBL" id="AWW30580.1"/>
    </source>
</evidence>
<feature type="compositionally biased region" description="Basic and acidic residues" evidence="1">
    <location>
        <begin position="940"/>
        <end position="949"/>
    </location>
</feature>
<dbReference type="SUPFAM" id="SSF49464">
    <property type="entry name" value="Carboxypeptidase regulatory domain-like"/>
    <property type="match status" value="1"/>
</dbReference>
<gene>
    <name evidence="3" type="ORF">DN752_10840</name>
</gene>
<dbReference type="InterPro" id="IPR008969">
    <property type="entry name" value="CarboxyPept-like_regulatory"/>
</dbReference>
<dbReference type="Pfam" id="PF14905">
    <property type="entry name" value="OMP_b-brl_3"/>
    <property type="match status" value="1"/>
</dbReference>
<dbReference type="SUPFAM" id="SSF56935">
    <property type="entry name" value="Porins"/>
    <property type="match status" value="1"/>
</dbReference>
<evidence type="ECO:0000313" key="4">
    <source>
        <dbReference type="Proteomes" id="UP000248688"/>
    </source>
</evidence>
<feature type="region of interest" description="Disordered" evidence="1">
    <location>
        <begin position="940"/>
        <end position="961"/>
    </location>
</feature>